<evidence type="ECO:0000313" key="4">
    <source>
        <dbReference type="EMBL" id="CBA64764.1"/>
    </source>
</evidence>
<dbReference type="InterPro" id="IPR005081">
    <property type="entry name" value="SpoIIGA"/>
</dbReference>
<dbReference type="GO" id="GO:0005886">
    <property type="term" value="C:plasma membrane"/>
    <property type="evidence" value="ECO:0007669"/>
    <property type="project" value="UniProtKB-SubCell"/>
</dbReference>
<dbReference type="HOGENOM" id="CLU_059158_0_0_9"/>
<dbReference type="EC" id="3.4.23.-" evidence="1"/>
<evidence type="ECO:0000256" key="1">
    <source>
        <dbReference type="PIRNR" id="PIRNR018571"/>
    </source>
</evidence>
<dbReference type="PIRSF" id="PIRSF018571">
    <property type="entry name" value="SpoIIGA"/>
    <property type="match status" value="1"/>
</dbReference>
<keyword evidence="1" id="KW-1003">Cell membrane</keyword>
<dbReference type="Pfam" id="PF03419">
    <property type="entry name" value="Peptidase_U4"/>
    <property type="match status" value="1"/>
</dbReference>
<comment type="similarity">
    <text evidence="1">Belongs to the peptidase U4 family.</text>
</comment>
<keyword evidence="1" id="KW-0749">Sporulation</keyword>
<organism evidence="4 5">
    <name type="scientific">Clostridioides difficile (strain CD196)</name>
    <name type="common">Peptoclostridium difficile</name>
    <dbReference type="NCBI Taxonomy" id="645462"/>
    <lineage>
        <taxon>Bacteria</taxon>
        <taxon>Bacillati</taxon>
        <taxon>Bacillota</taxon>
        <taxon>Clostridia</taxon>
        <taxon>Peptostreptococcales</taxon>
        <taxon>Peptostreptococcaceae</taxon>
        <taxon>Clostridioides</taxon>
    </lineage>
</organism>
<evidence type="ECO:0000256" key="3">
    <source>
        <dbReference type="SAM" id="Phobius"/>
    </source>
</evidence>
<evidence type="ECO:0000256" key="2">
    <source>
        <dbReference type="PIRSR" id="PIRSR018571-1"/>
    </source>
</evidence>
<protein>
    <recommendedName>
        <fullName evidence="1">Sporulation sigma-E factor-processing peptidase</fullName>
        <ecNumber evidence="1">3.4.23.-</ecNumber>
    </recommendedName>
    <alternativeName>
        <fullName evidence="1">Membrane-associated aspartic protease</fullName>
    </alternativeName>
    <alternativeName>
        <fullName evidence="1">Stage II sporulation protein GA</fullName>
    </alternativeName>
</protein>
<dbReference type="PROSITE" id="PS51257">
    <property type="entry name" value="PROKAR_LIPOPROTEIN"/>
    <property type="match status" value="1"/>
</dbReference>
<proteinExistence type="inferred from homology"/>
<feature type="transmembrane region" description="Helical" evidence="3">
    <location>
        <begin position="12"/>
        <end position="33"/>
    </location>
</feature>
<keyword evidence="1" id="KW-0378">Hydrolase</keyword>
<dbReference type="GO" id="GO:0030436">
    <property type="term" value="P:asexual sporulation"/>
    <property type="evidence" value="ECO:0007669"/>
    <property type="project" value="InterPro"/>
</dbReference>
<comment type="subcellular location">
    <subcellularLocation>
        <location evidence="1">Cell membrane</location>
    </subcellularLocation>
</comment>
<dbReference type="GO" id="GO:0004190">
    <property type="term" value="F:aspartic-type endopeptidase activity"/>
    <property type="evidence" value="ECO:0007669"/>
    <property type="project" value="UniProtKB-KW"/>
</dbReference>
<name>A0A0H3N4N7_CLODC</name>
<keyword evidence="3" id="KW-0812">Transmembrane</keyword>
<feature type="transmembrane region" description="Helical" evidence="3">
    <location>
        <begin position="96"/>
        <end position="118"/>
    </location>
</feature>
<sequence>MFKGFKGGYMVYIEYYVIENLVINYIIISCTSILTKRYNPKKNKLLGASLGSAYSVAYLYPSMNILFTVPFKIIIMSIITLISFRSKSKKDYVHVALVFYLVNIFISGSTYFIIYFTGISHLKISFLIACTYVSCELLKYIYKDLKMLKYIKELTKTININLLEKSFCCKALVDSGNLLKDPISQSDVIIVKSSVLEGFIPEKLLNINYEDIDMKKAQEIIGSLDDKTSGRVRIIPYKHAGSNKTSIIIGLKADYIEVDEQKIGNIILGISNFNDREYGAIMNPNILPGF</sequence>
<accession>A0A0H3N4N7</accession>
<dbReference type="AlphaFoldDB" id="A0A0H3N4N7"/>
<keyword evidence="3" id="KW-1133">Transmembrane helix</keyword>
<gene>
    <name evidence="4" type="primary">spoIIGA</name>
    <name evidence="4" type="ordered locus">CD196_2485</name>
</gene>
<evidence type="ECO:0000313" key="5">
    <source>
        <dbReference type="Proteomes" id="UP000002068"/>
    </source>
</evidence>
<keyword evidence="1 3" id="KW-0472">Membrane</keyword>
<dbReference type="KEGG" id="cdc:CD196_2485"/>
<feature type="active site" evidence="2">
    <location>
        <position position="174"/>
    </location>
</feature>
<comment type="function">
    <text evidence="1">Probable aspartic protease that is responsible for the proteolytic cleavage of the RNA polymerase sigma E factor (SigE/spoIIGB) to yield the active peptide in the mother cell during sporulation. Responds to a signal from the forespore that is triggered by the extracellular signal protein SpoIIR.</text>
</comment>
<feature type="transmembrane region" description="Helical" evidence="3">
    <location>
        <begin position="67"/>
        <end position="84"/>
    </location>
</feature>
<dbReference type="GO" id="GO:0006508">
    <property type="term" value="P:proteolysis"/>
    <property type="evidence" value="ECO:0007669"/>
    <property type="project" value="UniProtKB-KW"/>
</dbReference>
<keyword evidence="1" id="KW-0064">Aspartyl protease</keyword>
<dbReference type="EMBL" id="FN538970">
    <property type="protein sequence ID" value="CBA64764.1"/>
    <property type="molecule type" value="Genomic_DNA"/>
</dbReference>
<reference evidence="4 5" key="1">
    <citation type="journal article" date="2009" name="Genome Biol.">
        <title>Comparative genome and phenotypic analysis of Clostridium difficile 027 strains provides insight into the evolution of a hypervirulent bacterium.</title>
        <authorList>
            <person name="Stabler R.A."/>
            <person name="He M."/>
            <person name="Dawson L."/>
            <person name="Martin M."/>
            <person name="Valiente E."/>
            <person name="Corton C."/>
            <person name="Lawley T.D."/>
            <person name="Sebaihia M."/>
            <person name="Quail M.A."/>
            <person name="Rose G."/>
            <person name="Gerding D.N."/>
            <person name="Gibert M."/>
            <person name="Popoff M.R."/>
            <person name="Parkhill J."/>
            <person name="Dougan G."/>
            <person name="Wren B.W."/>
        </authorList>
    </citation>
    <scope>NUCLEOTIDE SEQUENCE [LARGE SCALE GENOMIC DNA]</scope>
    <source>
        <strain evidence="4 5">CD196</strain>
    </source>
</reference>
<keyword evidence="1" id="KW-0645">Protease</keyword>
<dbReference type="GO" id="GO:0030435">
    <property type="term" value="P:sporulation resulting in formation of a cellular spore"/>
    <property type="evidence" value="ECO:0007669"/>
    <property type="project" value="UniProtKB-KW"/>
</dbReference>
<dbReference type="Proteomes" id="UP000002068">
    <property type="component" value="Chromosome"/>
</dbReference>